<dbReference type="PANTHER" id="PTHR30272:SF1">
    <property type="entry name" value="3-HYDROXYACYL-[ACYL-CARRIER-PROTEIN] DEHYDRATASE"/>
    <property type="match status" value="1"/>
</dbReference>
<organism evidence="4 5">
    <name type="scientific">Actinoplanes sandaracinus</name>
    <dbReference type="NCBI Taxonomy" id="3045177"/>
    <lineage>
        <taxon>Bacteria</taxon>
        <taxon>Bacillati</taxon>
        <taxon>Actinomycetota</taxon>
        <taxon>Actinomycetes</taxon>
        <taxon>Micromonosporales</taxon>
        <taxon>Micromonosporaceae</taxon>
        <taxon>Actinoplanes</taxon>
    </lineage>
</organism>
<dbReference type="SUPFAM" id="SSF54637">
    <property type="entry name" value="Thioesterase/thiol ester dehydrase-isomerase"/>
    <property type="match status" value="1"/>
</dbReference>
<protein>
    <submittedName>
        <fullName evidence="4">3-hydroxyacyl-ACP dehydratase FabZ family protein</fullName>
        <ecNumber evidence="4">4.2.1.-</ecNumber>
    </submittedName>
</protein>
<gene>
    <name evidence="4" type="ORF">QLQ12_11655</name>
</gene>
<keyword evidence="5" id="KW-1185">Reference proteome</keyword>
<dbReference type="PANTHER" id="PTHR30272">
    <property type="entry name" value="3-HYDROXYACYL-[ACYL-CARRIER-PROTEIN] DEHYDRATASE"/>
    <property type="match status" value="1"/>
</dbReference>
<dbReference type="InterPro" id="IPR054545">
    <property type="entry name" value="ApeI-like"/>
</dbReference>
<feature type="domain" description="ApeI dehydratase-like" evidence="3">
    <location>
        <begin position="22"/>
        <end position="102"/>
    </location>
</feature>
<reference evidence="4 5" key="1">
    <citation type="submission" date="2023-05" db="EMBL/GenBank/DDBJ databases">
        <title>Actinoplanes sp. NEAU-A12 genome sequencing.</title>
        <authorList>
            <person name="Wang Z.-S."/>
        </authorList>
    </citation>
    <scope>NUCLEOTIDE SEQUENCE [LARGE SCALE GENOMIC DNA]</scope>
    <source>
        <strain evidence="4 5">NEAU-A12</strain>
    </source>
</reference>
<comment type="similarity">
    <text evidence="1">Belongs to the thioester dehydratase family. FabZ subfamily.</text>
</comment>
<evidence type="ECO:0000256" key="1">
    <source>
        <dbReference type="ARBA" id="ARBA00009174"/>
    </source>
</evidence>
<accession>A0ABT6WHQ7</accession>
<dbReference type="GO" id="GO:0016829">
    <property type="term" value="F:lyase activity"/>
    <property type="evidence" value="ECO:0007669"/>
    <property type="project" value="UniProtKB-KW"/>
</dbReference>
<evidence type="ECO:0000313" key="4">
    <source>
        <dbReference type="EMBL" id="MDI6099250.1"/>
    </source>
</evidence>
<dbReference type="InterPro" id="IPR029069">
    <property type="entry name" value="HotDog_dom_sf"/>
</dbReference>
<dbReference type="EC" id="4.2.1.-" evidence="4"/>
<name>A0ABT6WHQ7_9ACTN</name>
<dbReference type="Pfam" id="PF22818">
    <property type="entry name" value="ApeI-like"/>
    <property type="match status" value="1"/>
</dbReference>
<evidence type="ECO:0000313" key="5">
    <source>
        <dbReference type="Proteomes" id="UP001241758"/>
    </source>
</evidence>
<sequence length="138" mass="15236">MTRNYAVPLDAVDRVELTTAGATVTKRIVADDPYIEGHYPGFPIYPGVFTVETVYQASRGLVESRREPGTRVTLAEVRSVRFKAPLRPGDELTAECELRDDPDDISRVLVVAECRRKDGATVAKVTLDLRVHEAGDHA</sequence>
<keyword evidence="2 4" id="KW-0456">Lyase</keyword>
<dbReference type="RefSeq" id="WP_282759314.1">
    <property type="nucleotide sequence ID" value="NZ_JASCTH010000006.1"/>
</dbReference>
<dbReference type="Gene3D" id="3.10.129.10">
    <property type="entry name" value="Hotdog Thioesterase"/>
    <property type="match status" value="1"/>
</dbReference>
<comment type="caution">
    <text evidence="4">The sequence shown here is derived from an EMBL/GenBank/DDBJ whole genome shotgun (WGS) entry which is preliminary data.</text>
</comment>
<dbReference type="InterPro" id="IPR013114">
    <property type="entry name" value="FabA_FabZ"/>
</dbReference>
<evidence type="ECO:0000259" key="3">
    <source>
        <dbReference type="Pfam" id="PF22818"/>
    </source>
</evidence>
<dbReference type="Proteomes" id="UP001241758">
    <property type="component" value="Unassembled WGS sequence"/>
</dbReference>
<evidence type="ECO:0000256" key="2">
    <source>
        <dbReference type="ARBA" id="ARBA00023239"/>
    </source>
</evidence>
<dbReference type="EMBL" id="JASCTH010000006">
    <property type="protein sequence ID" value="MDI6099250.1"/>
    <property type="molecule type" value="Genomic_DNA"/>
</dbReference>
<proteinExistence type="inferred from homology"/>